<dbReference type="AlphaFoldDB" id="A0A6G0ZF18"/>
<evidence type="ECO:0000313" key="2">
    <source>
        <dbReference type="Proteomes" id="UP000478052"/>
    </source>
</evidence>
<evidence type="ECO:0000313" key="1">
    <source>
        <dbReference type="EMBL" id="KAF0769342.1"/>
    </source>
</evidence>
<keyword evidence="1" id="KW-0347">Helicase</keyword>
<keyword evidence="2" id="KW-1185">Reference proteome</keyword>
<comment type="caution">
    <text evidence="1">The sequence shown here is derived from an EMBL/GenBank/DDBJ whole genome shotgun (WGS) entry which is preliminary data.</text>
</comment>
<name>A0A6G0ZF18_APHCR</name>
<gene>
    <name evidence="1" type="ORF">FWK35_00002133</name>
</gene>
<keyword evidence="1" id="KW-0378">Hydrolase</keyword>
<dbReference type="GO" id="GO:0004386">
    <property type="term" value="F:helicase activity"/>
    <property type="evidence" value="ECO:0007669"/>
    <property type="project" value="UniProtKB-KW"/>
</dbReference>
<reference evidence="1 2" key="1">
    <citation type="submission" date="2019-08" db="EMBL/GenBank/DDBJ databases">
        <title>Whole genome of Aphis craccivora.</title>
        <authorList>
            <person name="Voronova N.V."/>
            <person name="Shulinski R.S."/>
            <person name="Bandarenka Y.V."/>
            <person name="Zhorov D.G."/>
            <person name="Warner D."/>
        </authorList>
    </citation>
    <scope>NUCLEOTIDE SEQUENCE [LARGE SCALE GENOMIC DNA]</scope>
    <source>
        <strain evidence="1">180601</strain>
        <tissue evidence="1">Whole Body</tissue>
    </source>
</reference>
<organism evidence="1 2">
    <name type="scientific">Aphis craccivora</name>
    <name type="common">Cowpea aphid</name>
    <dbReference type="NCBI Taxonomy" id="307492"/>
    <lineage>
        <taxon>Eukaryota</taxon>
        <taxon>Metazoa</taxon>
        <taxon>Ecdysozoa</taxon>
        <taxon>Arthropoda</taxon>
        <taxon>Hexapoda</taxon>
        <taxon>Insecta</taxon>
        <taxon>Pterygota</taxon>
        <taxon>Neoptera</taxon>
        <taxon>Paraneoptera</taxon>
        <taxon>Hemiptera</taxon>
        <taxon>Sternorrhyncha</taxon>
        <taxon>Aphidomorpha</taxon>
        <taxon>Aphidoidea</taxon>
        <taxon>Aphididae</taxon>
        <taxon>Aphidini</taxon>
        <taxon>Aphis</taxon>
        <taxon>Aphis</taxon>
    </lineage>
</organism>
<keyword evidence="1" id="KW-0547">Nucleotide-binding</keyword>
<protein>
    <submittedName>
        <fullName evidence="1">ATP-dependent DNA helicase</fullName>
    </submittedName>
</protein>
<dbReference type="Proteomes" id="UP000478052">
    <property type="component" value="Unassembled WGS sequence"/>
</dbReference>
<accession>A0A6G0ZF18</accession>
<keyword evidence="1" id="KW-0067">ATP-binding</keyword>
<dbReference type="EMBL" id="VUJU01000611">
    <property type="protein sequence ID" value="KAF0769342.1"/>
    <property type="molecule type" value="Genomic_DNA"/>
</dbReference>
<sequence>MVILEINKKNTSTYFYVFQKNFDHLLFQRPPQIYITTVVAHTGHATILNRRIQAKRGLSRLVRSNENSAERNNNRLLQNQYSAMNYDFIIDYKNDPMVILCQLLKSKAGFIIWLAVYYRIDMTNTYFCRYTSGVYHGEDFYHKSLDKNRIFFHTSRGVHNPQQVDCLPDNQGSRSLCTVRHLKCETRTLSTVCN</sequence>
<proteinExistence type="predicted"/>